<protein>
    <submittedName>
        <fullName evidence="1">Uncharacterized protein</fullName>
    </submittedName>
</protein>
<dbReference type="KEGG" id="fvr:FVEG_14698"/>
<evidence type="ECO:0000313" key="1">
    <source>
        <dbReference type="EMBL" id="EWG36689.1"/>
    </source>
</evidence>
<proteinExistence type="predicted"/>
<sequence length="103" mass="11672">MSCQSHLQPHLPVLDMISLDTILSTGTQTSALRYLKCHFDKARSPSCIMSQTDLFARYVSGWISYASDLSQRRSQFPHPRPYKAGMELLVKGGAWRYYAGNET</sequence>
<evidence type="ECO:0000313" key="2">
    <source>
        <dbReference type="Proteomes" id="UP000009096"/>
    </source>
</evidence>
<dbReference type="EMBL" id="DS022242">
    <property type="protein sequence ID" value="EWG36689.1"/>
    <property type="molecule type" value="Genomic_DNA"/>
</dbReference>
<dbReference type="RefSeq" id="XP_018742880.1">
    <property type="nucleotide sequence ID" value="XM_018903661.1"/>
</dbReference>
<keyword evidence="2" id="KW-1185">Reference proteome</keyword>
<dbReference type="VEuPathDB" id="FungiDB:FVEG_14698"/>
<accession>W7LMP9</accession>
<name>W7LMP9_GIBM7</name>
<dbReference type="Proteomes" id="UP000009096">
    <property type="component" value="Chromosome 1"/>
</dbReference>
<dbReference type="GeneID" id="30071574"/>
<gene>
    <name evidence="1" type="ORF">FVEG_14698</name>
</gene>
<dbReference type="AlphaFoldDB" id="W7LMP9"/>
<reference evidence="1 2" key="1">
    <citation type="journal article" date="2010" name="Nature">
        <title>Comparative genomics reveals mobile pathogenicity chromosomes in Fusarium.</title>
        <authorList>
            <person name="Ma L.J."/>
            <person name="van der Does H.C."/>
            <person name="Borkovich K.A."/>
            <person name="Coleman J.J."/>
            <person name="Daboussi M.J."/>
            <person name="Di Pietro A."/>
            <person name="Dufresne M."/>
            <person name="Freitag M."/>
            <person name="Grabherr M."/>
            <person name="Henrissat B."/>
            <person name="Houterman P.M."/>
            <person name="Kang S."/>
            <person name="Shim W.B."/>
            <person name="Woloshuk C."/>
            <person name="Xie X."/>
            <person name="Xu J.R."/>
            <person name="Antoniw J."/>
            <person name="Baker S.E."/>
            <person name="Bluhm B.H."/>
            <person name="Breakspear A."/>
            <person name="Brown D.W."/>
            <person name="Butchko R.A."/>
            <person name="Chapman S."/>
            <person name="Coulson R."/>
            <person name="Coutinho P.M."/>
            <person name="Danchin E.G."/>
            <person name="Diener A."/>
            <person name="Gale L.R."/>
            <person name="Gardiner D.M."/>
            <person name="Goff S."/>
            <person name="Hammond-Kosack K.E."/>
            <person name="Hilburn K."/>
            <person name="Hua-Van A."/>
            <person name="Jonkers W."/>
            <person name="Kazan K."/>
            <person name="Kodira C.D."/>
            <person name="Koehrsen M."/>
            <person name="Kumar L."/>
            <person name="Lee Y.H."/>
            <person name="Li L."/>
            <person name="Manners J.M."/>
            <person name="Miranda-Saavedra D."/>
            <person name="Mukherjee M."/>
            <person name="Park G."/>
            <person name="Park J."/>
            <person name="Park S.Y."/>
            <person name="Proctor R.H."/>
            <person name="Regev A."/>
            <person name="Ruiz-Roldan M.C."/>
            <person name="Sain D."/>
            <person name="Sakthikumar S."/>
            <person name="Sykes S."/>
            <person name="Schwartz D.C."/>
            <person name="Turgeon B.G."/>
            <person name="Wapinski I."/>
            <person name="Yoder O."/>
            <person name="Young S."/>
            <person name="Zeng Q."/>
            <person name="Zhou S."/>
            <person name="Galagan J."/>
            <person name="Cuomo C.A."/>
            <person name="Kistler H.C."/>
            <person name="Rep M."/>
        </authorList>
    </citation>
    <scope>NUCLEOTIDE SEQUENCE [LARGE SCALE GENOMIC DNA]</scope>
    <source>
        <strain evidence="2">M3125 / FGSC 7600</strain>
    </source>
</reference>
<dbReference type="EMBL" id="CM000578">
    <property type="protein sequence ID" value="EWG36689.1"/>
    <property type="molecule type" value="Genomic_DNA"/>
</dbReference>
<organism evidence="1 2">
    <name type="scientific">Gibberella moniliformis (strain M3125 / FGSC 7600)</name>
    <name type="common">Maize ear and stalk rot fungus</name>
    <name type="synonym">Fusarium verticillioides</name>
    <dbReference type="NCBI Taxonomy" id="334819"/>
    <lineage>
        <taxon>Eukaryota</taxon>
        <taxon>Fungi</taxon>
        <taxon>Dikarya</taxon>
        <taxon>Ascomycota</taxon>
        <taxon>Pezizomycotina</taxon>
        <taxon>Sordariomycetes</taxon>
        <taxon>Hypocreomycetidae</taxon>
        <taxon>Hypocreales</taxon>
        <taxon>Nectriaceae</taxon>
        <taxon>Fusarium</taxon>
        <taxon>Fusarium fujikuroi species complex</taxon>
    </lineage>
</organism>